<accession>A0A9D1IMB0</accession>
<dbReference type="Gene3D" id="3.20.20.190">
    <property type="entry name" value="Phosphatidylinositol (PI) phosphodiesterase"/>
    <property type="match status" value="1"/>
</dbReference>
<feature type="signal peptide" evidence="1">
    <location>
        <begin position="1"/>
        <end position="21"/>
    </location>
</feature>
<comment type="caution">
    <text evidence="3">The sequence shown here is derived from an EMBL/GenBank/DDBJ whole genome shotgun (WGS) entry which is preliminary data.</text>
</comment>
<dbReference type="PANTHER" id="PTHR46211">
    <property type="entry name" value="GLYCEROPHOSPHORYL DIESTER PHOSPHODIESTERASE"/>
    <property type="match status" value="1"/>
</dbReference>
<evidence type="ECO:0000313" key="4">
    <source>
        <dbReference type="Proteomes" id="UP000824076"/>
    </source>
</evidence>
<dbReference type="AlphaFoldDB" id="A0A9D1IMB0"/>
<dbReference type="InterPro" id="IPR026444">
    <property type="entry name" value="Secre_tail"/>
</dbReference>
<name>A0A9D1IMB0_9BACT</name>
<feature type="domain" description="GP-PDE" evidence="2">
    <location>
        <begin position="23"/>
        <end position="259"/>
    </location>
</feature>
<reference evidence="3" key="1">
    <citation type="submission" date="2020-10" db="EMBL/GenBank/DDBJ databases">
        <authorList>
            <person name="Gilroy R."/>
        </authorList>
    </citation>
    <scope>NUCLEOTIDE SEQUENCE</scope>
    <source>
        <strain evidence="3">17073</strain>
    </source>
</reference>
<protein>
    <submittedName>
        <fullName evidence="3">T9SS type A sorting domain-containing protein</fullName>
    </submittedName>
</protein>
<dbReference type="GO" id="GO:0008081">
    <property type="term" value="F:phosphoric diester hydrolase activity"/>
    <property type="evidence" value="ECO:0007669"/>
    <property type="project" value="InterPro"/>
</dbReference>
<dbReference type="GO" id="GO:0006629">
    <property type="term" value="P:lipid metabolic process"/>
    <property type="evidence" value="ECO:0007669"/>
    <property type="project" value="InterPro"/>
</dbReference>
<reference evidence="3" key="2">
    <citation type="journal article" date="2021" name="PeerJ">
        <title>Extensive microbial diversity within the chicken gut microbiome revealed by metagenomics and culture.</title>
        <authorList>
            <person name="Gilroy R."/>
            <person name="Ravi A."/>
            <person name="Getino M."/>
            <person name="Pursley I."/>
            <person name="Horton D.L."/>
            <person name="Alikhan N.F."/>
            <person name="Baker D."/>
            <person name="Gharbi K."/>
            <person name="Hall N."/>
            <person name="Watson M."/>
            <person name="Adriaenssens E.M."/>
            <person name="Foster-Nyarko E."/>
            <person name="Jarju S."/>
            <person name="Secka A."/>
            <person name="Antonio M."/>
            <person name="Oren A."/>
            <person name="Chaudhuri R.R."/>
            <person name="La Ragione R."/>
            <person name="Hildebrand F."/>
            <person name="Pallen M.J."/>
        </authorList>
    </citation>
    <scope>NUCLEOTIDE SEQUENCE</scope>
    <source>
        <strain evidence="3">17073</strain>
    </source>
</reference>
<dbReference type="Pfam" id="PF18962">
    <property type="entry name" value="Por_Secre_tail"/>
    <property type="match status" value="1"/>
</dbReference>
<dbReference type="InterPro" id="IPR030395">
    <property type="entry name" value="GP_PDE_dom"/>
</dbReference>
<sequence length="953" mass="103941">MKKSILTLIALLSANIAAINAAPKLIGHRGSYWGVENSAEAFIAGAEKGYSYLETDIKVAGDGTFVLTHDDETSRLGGNLTITTATIEQLKAETYTQTRGGITYEGKICTLEEYLQICKDYGVIPFIELKWATGINNNDCSNLKRMVDTVIEYGFENDAIINTSMKPCLEFIRENYPDFKLMFLCNTNWESNFDWCVEHNIGAYIQTGCFDRNTVTKFHEKNLKVGVWTVNTAANYSTYGNYGCDFIAVDYLDPVGLPELDPFSSLVPNKIDYPDHDGIIQATYSFEESATKLEQSFSTKKAIAHENNIFLLSTDGNIAMLDMDTQTYTRIALNTEHSVPDISIDADGRLILYVDHGNNTATIYAWNQNSELQEITAIDNCSTTPAFCFSGTTEDWKIYYASNDGIRGISSTGAIASNTIALTGQSSLSISPFSRNNIIIDSPTTLPAEYSFDWESTTAELSPFMAMADNDGIDIRQTSLSPFRYGAKIYAPVFTGNGFRLLDMSKGLKSIEFACDEFGSFTLENDDYIAGFANVKDGDIHVYCVHNANVAEFVAKGEVPEGNTGPTDFHIEKLWSYTDKEGNAPEHIDGTNAQQGAACNGTFYINDCSDKLIYIYTSEGLAGTLPGGAGWGTAIDDAGNIIVRDDKQTGTTHRVLIYPAGTMPDDGIEATAIDFETLDAGQTNFISASGDVLGDGGYIYMFPNKQTVVNLIKIANGKFVETTRSENLSIESSTAGYVVPINNNPENWLYMVRNNGIYQYNGSDAGLLLGGSSTTPPSRNSTCGAEIFTLSNHEILVYNSGKNYTGGFTIKDLTDNKVIATIEPIGTKGYETGGNYSVSNWMHAEKIDPGCYYLYQYCPANGIAAYRFYDANYDAHIDSTPDATEALKIYPNPATTHLHIEGISGGATIFSATGAVVMQIGTVESSNIDISGIPQGIYIVKSATGATGKFIKR</sequence>
<dbReference type="InterPro" id="IPR017946">
    <property type="entry name" value="PLC-like_Pdiesterase_TIM-brl"/>
</dbReference>
<evidence type="ECO:0000313" key="3">
    <source>
        <dbReference type="EMBL" id="HIU39570.1"/>
    </source>
</evidence>
<dbReference type="Pfam" id="PF03009">
    <property type="entry name" value="GDPD"/>
    <property type="match status" value="1"/>
</dbReference>
<dbReference type="Proteomes" id="UP000824076">
    <property type="component" value="Unassembled WGS sequence"/>
</dbReference>
<proteinExistence type="predicted"/>
<dbReference type="EMBL" id="DVMS01000221">
    <property type="protein sequence ID" value="HIU39570.1"/>
    <property type="molecule type" value="Genomic_DNA"/>
</dbReference>
<evidence type="ECO:0000256" key="1">
    <source>
        <dbReference type="SAM" id="SignalP"/>
    </source>
</evidence>
<dbReference type="SUPFAM" id="SSF69304">
    <property type="entry name" value="Tricorn protease N-terminal domain"/>
    <property type="match status" value="1"/>
</dbReference>
<dbReference type="SUPFAM" id="SSF51695">
    <property type="entry name" value="PLC-like phosphodiesterases"/>
    <property type="match status" value="1"/>
</dbReference>
<gene>
    <name evidence="3" type="ORF">IAD18_07900</name>
</gene>
<dbReference type="PANTHER" id="PTHR46211:SF14">
    <property type="entry name" value="GLYCEROPHOSPHODIESTER PHOSPHODIESTERASE"/>
    <property type="match status" value="1"/>
</dbReference>
<dbReference type="PROSITE" id="PS51704">
    <property type="entry name" value="GP_PDE"/>
    <property type="match status" value="1"/>
</dbReference>
<keyword evidence="1" id="KW-0732">Signal</keyword>
<feature type="chain" id="PRO_5039701741" evidence="1">
    <location>
        <begin position="22"/>
        <end position="953"/>
    </location>
</feature>
<evidence type="ECO:0000259" key="2">
    <source>
        <dbReference type="PROSITE" id="PS51704"/>
    </source>
</evidence>
<organism evidence="3 4">
    <name type="scientific">Candidatus Limisoma intestinavium</name>
    <dbReference type="NCBI Taxonomy" id="2840856"/>
    <lineage>
        <taxon>Bacteria</taxon>
        <taxon>Pseudomonadati</taxon>
        <taxon>Bacteroidota</taxon>
        <taxon>Bacteroidia</taxon>
        <taxon>Bacteroidales</taxon>
        <taxon>Candidatus Limisoma</taxon>
    </lineage>
</organism>
<dbReference type="NCBIfam" id="TIGR04183">
    <property type="entry name" value="Por_Secre_tail"/>
    <property type="match status" value="1"/>
</dbReference>